<accession>A0A0F9DG30</accession>
<comment type="caution">
    <text evidence="1">The sequence shown here is derived from an EMBL/GenBank/DDBJ whole genome shotgun (WGS) entry which is preliminary data.</text>
</comment>
<name>A0A0F9DG30_9ZZZZ</name>
<proteinExistence type="predicted"/>
<organism evidence="1">
    <name type="scientific">marine sediment metagenome</name>
    <dbReference type="NCBI Taxonomy" id="412755"/>
    <lineage>
        <taxon>unclassified sequences</taxon>
        <taxon>metagenomes</taxon>
        <taxon>ecological metagenomes</taxon>
    </lineage>
</organism>
<dbReference type="EMBL" id="LAZR01029072">
    <property type="protein sequence ID" value="KKL60663.1"/>
    <property type="molecule type" value="Genomic_DNA"/>
</dbReference>
<evidence type="ECO:0008006" key="2">
    <source>
        <dbReference type="Google" id="ProtNLM"/>
    </source>
</evidence>
<reference evidence="1" key="1">
    <citation type="journal article" date="2015" name="Nature">
        <title>Complex archaea that bridge the gap between prokaryotes and eukaryotes.</title>
        <authorList>
            <person name="Spang A."/>
            <person name="Saw J.H."/>
            <person name="Jorgensen S.L."/>
            <person name="Zaremba-Niedzwiedzka K."/>
            <person name="Martijn J."/>
            <person name="Lind A.E."/>
            <person name="van Eijk R."/>
            <person name="Schleper C."/>
            <person name="Guy L."/>
            <person name="Ettema T.J."/>
        </authorList>
    </citation>
    <scope>NUCLEOTIDE SEQUENCE</scope>
</reference>
<dbReference type="InterPro" id="IPR036278">
    <property type="entry name" value="Sialidase_sf"/>
</dbReference>
<evidence type="ECO:0000313" key="1">
    <source>
        <dbReference type="EMBL" id="KKL60663.1"/>
    </source>
</evidence>
<dbReference type="SUPFAM" id="SSF50939">
    <property type="entry name" value="Sialidases"/>
    <property type="match status" value="1"/>
</dbReference>
<feature type="non-terminal residue" evidence="1">
    <location>
        <position position="392"/>
    </location>
</feature>
<dbReference type="AlphaFoldDB" id="A0A0F9DG30"/>
<sequence length="392" mass="41561">MALPITIDTSAGRKGHHPPFKSSGGNFYAVVNSSFAGELQAKKATDPADSWTEQDAAGNPTVNFTGFSAVQGSDVIHIVSWTALGTYTYHQFNMATDNWDVVDEEIDAPADDPTFPWASIAVRSDGDVVVVYAGDTDAVMGSKKERVDYNVRTGTTWGGPVSLDTAGDVHFGNPNVVKGPLTDDMHILWQATADTADPPVSWEALEARTLDPSNVLSTLNVGVGATTTGNMLGYGSNPVSYDDAGTQRIILAGTGAALKRIILSTEDASDDIVLDTVIGDLQDPDPGPNGEVGIMTLVELDGDLHMLYRGDTDLDIYYTTSTDDGNNWAVPVEEIDAITVNFISANIYVRGADTVMAYVYDSFGVQVYNEKVLIPGDTGAITATAALAFTAT</sequence>
<protein>
    <recommendedName>
        <fullName evidence="2">Sialidase domain-containing protein</fullName>
    </recommendedName>
</protein>
<gene>
    <name evidence="1" type="ORF">LCGC14_2203060</name>
</gene>